<evidence type="ECO:0000313" key="2">
    <source>
        <dbReference type="EMBL" id="MDR7948390.1"/>
    </source>
</evidence>
<feature type="domain" description="Ferric siderophore reductase C-terminal" evidence="1">
    <location>
        <begin position="223"/>
        <end position="243"/>
    </location>
</feature>
<dbReference type="NCBIfam" id="TIGR03950">
    <property type="entry name" value="sidero_Fe_reduc"/>
    <property type="match status" value="1"/>
</dbReference>
<evidence type="ECO:0000313" key="3">
    <source>
        <dbReference type="Proteomes" id="UP001264156"/>
    </source>
</evidence>
<protein>
    <submittedName>
        <fullName evidence="2">Siderophore ferric iron reductase</fullName>
    </submittedName>
</protein>
<dbReference type="Pfam" id="PF11575">
    <property type="entry name" value="FhuF_C"/>
    <property type="match status" value="1"/>
</dbReference>
<organism evidence="2 3">
    <name type="scientific">Achromobacter aegrifaciens</name>
    <dbReference type="NCBI Taxonomy" id="1287736"/>
    <lineage>
        <taxon>Bacteria</taxon>
        <taxon>Pseudomonadati</taxon>
        <taxon>Pseudomonadota</taxon>
        <taxon>Betaproteobacteria</taxon>
        <taxon>Burkholderiales</taxon>
        <taxon>Alcaligenaceae</taxon>
        <taxon>Achromobacter</taxon>
    </lineage>
</organism>
<keyword evidence="3" id="KW-1185">Reference proteome</keyword>
<dbReference type="GeneID" id="84696107"/>
<dbReference type="EMBL" id="JAVKVN010000011">
    <property type="protein sequence ID" value="MDR7948390.1"/>
    <property type="molecule type" value="Genomic_DNA"/>
</dbReference>
<sequence length="261" mass="28197">MAGPDCRRRAGPCVTRELDDLLALAGRLAPGLDGRVGPPAAPGIRPGASNADAIARLRDWWRERHPEAGQHYLALRCWGLLIWQPVYLCVIAAHRSAIVPDLTRLSQPVANGFIAGYTMERHEPLRGGLEARLDAAATQLREIGALFQRELGAALRLNSRATACMQADCVLSALLAARTGVSAADNAWATAAAADWLARLGIAGSSGYLNYQRRSLPAITVDRQVCCHHFRRSDGDYCSTCPKLDIAERIARIDAESVEPA</sequence>
<name>A0ABU2DK20_ACHAE</name>
<gene>
    <name evidence="2" type="ORF">RIU57_24940</name>
</gene>
<comment type="caution">
    <text evidence="2">The sequence shown here is derived from an EMBL/GenBank/DDBJ whole genome shotgun (WGS) entry which is preliminary data.</text>
</comment>
<dbReference type="InterPro" id="IPR023998">
    <property type="entry name" value="FCR-like"/>
</dbReference>
<proteinExistence type="predicted"/>
<dbReference type="Proteomes" id="UP001264156">
    <property type="component" value="Unassembled WGS sequence"/>
</dbReference>
<reference evidence="3" key="1">
    <citation type="submission" date="2023-07" db="EMBL/GenBank/DDBJ databases">
        <title>Glyphosate-induced phosphonatase operons in soil bacteria of genus Achromobacter.</title>
        <authorList>
            <person name="Epiktetov D.O."/>
            <person name="Sviridov A.V."/>
            <person name="Tarlachkov S.V."/>
            <person name="Shushkova T.V."/>
            <person name="Toropygin I.Y."/>
            <person name="Leontievsky A."/>
        </authorList>
    </citation>
    <scope>NUCLEOTIDE SEQUENCE [LARGE SCALE GENOMIC DNA]</scope>
    <source>
        <strain evidence="3">Kg 16</strain>
    </source>
</reference>
<dbReference type="RefSeq" id="WP_310535592.1">
    <property type="nucleotide sequence ID" value="NZ_CADIKO010000002.1"/>
</dbReference>
<evidence type="ECO:0000259" key="1">
    <source>
        <dbReference type="Pfam" id="PF11575"/>
    </source>
</evidence>
<dbReference type="InterPro" id="IPR024726">
    <property type="entry name" value="FhuF_C"/>
</dbReference>
<accession>A0ABU2DK20</accession>